<keyword evidence="3" id="KW-0804">Transcription</keyword>
<feature type="compositionally biased region" description="Basic and acidic residues" evidence="5">
    <location>
        <begin position="314"/>
        <end position="328"/>
    </location>
</feature>
<dbReference type="OrthoDB" id="5836119at2759"/>
<evidence type="ECO:0000256" key="1">
    <source>
        <dbReference type="ARBA" id="ARBA00004123"/>
    </source>
</evidence>
<feature type="compositionally biased region" description="Low complexity" evidence="5">
    <location>
        <begin position="40"/>
        <end position="94"/>
    </location>
</feature>
<feature type="region of interest" description="Disordered" evidence="5">
    <location>
        <begin position="290"/>
        <end position="459"/>
    </location>
</feature>
<keyword evidence="4" id="KW-0539">Nucleus</keyword>
<evidence type="ECO:0000313" key="7">
    <source>
        <dbReference type="Proteomes" id="UP000308549"/>
    </source>
</evidence>
<feature type="compositionally biased region" description="Basic and acidic residues" evidence="5">
    <location>
        <begin position="291"/>
        <end position="300"/>
    </location>
</feature>
<reference evidence="6 7" key="1">
    <citation type="submission" date="2017-03" db="EMBL/GenBank/DDBJ databases">
        <title>Genomes of endolithic fungi from Antarctica.</title>
        <authorList>
            <person name="Coleine C."/>
            <person name="Masonjones S."/>
            <person name="Stajich J.E."/>
        </authorList>
    </citation>
    <scope>NUCLEOTIDE SEQUENCE [LARGE SCALE GENOMIC DNA]</scope>
    <source>
        <strain evidence="6 7">CCFEE 6315</strain>
    </source>
</reference>
<feature type="region of interest" description="Disordered" evidence="5">
    <location>
        <begin position="245"/>
        <end position="264"/>
    </location>
</feature>
<dbReference type="GO" id="GO:0042797">
    <property type="term" value="P:tRNA transcription by RNA polymerase III"/>
    <property type="evidence" value="ECO:0007669"/>
    <property type="project" value="TreeGrafter"/>
</dbReference>
<keyword evidence="2" id="KW-0240">DNA-directed RNA polymerase</keyword>
<feature type="compositionally biased region" description="Gly residues" evidence="5">
    <location>
        <begin position="198"/>
        <end position="222"/>
    </location>
</feature>
<evidence type="ECO:0008006" key="8">
    <source>
        <dbReference type="Google" id="ProtNLM"/>
    </source>
</evidence>
<organism evidence="6 7">
    <name type="scientific">Salinomyces thailandicus</name>
    <dbReference type="NCBI Taxonomy" id="706561"/>
    <lineage>
        <taxon>Eukaryota</taxon>
        <taxon>Fungi</taxon>
        <taxon>Dikarya</taxon>
        <taxon>Ascomycota</taxon>
        <taxon>Pezizomycotina</taxon>
        <taxon>Dothideomycetes</taxon>
        <taxon>Dothideomycetidae</taxon>
        <taxon>Mycosphaerellales</taxon>
        <taxon>Teratosphaeriaceae</taxon>
        <taxon>Salinomyces</taxon>
    </lineage>
</organism>
<dbReference type="InterPro" id="IPR007811">
    <property type="entry name" value="RPC4"/>
</dbReference>
<evidence type="ECO:0000256" key="5">
    <source>
        <dbReference type="SAM" id="MobiDB-lite"/>
    </source>
</evidence>
<proteinExistence type="predicted"/>
<protein>
    <recommendedName>
        <fullName evidence="8">RNA polymerase III RPC4-domain-containing protein</fullName>
    </recommendedName>
</protein>
<feature type="region of interest" description="Disordered" evidence="5">
    <location>
        <begin position="1"/>
        <end position="237"/>
    </location>
</feature>
<evidence type="ECO:0000256" key="2">
    <source>
        <dbReference type="ARBA" id="ARBA00022478"/>
    </source>
</evidence>
<evidence type="ECO:0000313" key="6">
    <source>
        <dbReference type="EMBL" id="TKA23539.1"/>
    </source>
</evidence>
<dbReference type="GO" id="GO:0005666">
    <property type="term" value="C:RNA polymerase III complex"/>
    <property type="evidence" value="ECO:0007669"/>
    <property type="project" value="InterPro"/>
</dbReference>
<feature type="compositionally biased region" description="Basic and acidic residues" evidence="5">
    <location>
        <begin position="118"/>
        <end position="157"/>
    </location>
</feature>
<evidence type="ECO:0000256" key="3">
    <source>
        <dbReference type="ARBA" id="ARBA00023163"/>
    </source>
</evidence>
<comment type="caution">
    <text evidence="6">The sequence shown here is derived from an EMBL/GenBank/DDBJ whole genome shotgun (WGS) entry which is preliminary data.</text>
</comment>
<dbReference type="PANTHER" id="PTHR13408">
    <property type="entry name" value="DNA-DIRECTED RNA POLYMERASE III"/>
    <property type="match status" value="1"/>
</dbReference>
<gene>
    <name evidence="6" type="ORF">B0A50_07117</name>
</gene>
<comment type="subcellular location">
    <subcellularLocation>
        <location evidence="1">Nucleus</location>
    </subcellularLocation>
</comment>
<dbReference type="PANTHER" id="PTHR13408:SF0">
    <property type="entry name" value="DNA-DIRECTED RNA POLYMERASE III SUBUNIT RPC4"/>
    <property type="match status" value="1"/>
</dbReference>
<dbReference type="Pfam" id="PF05132">
    <property type="entry name" value="RNA_pol_Rpc4"/>
    <property type="match status" value="1"/>
</dbReference>
<sequence length="602" mass="62697">MPPRKPPAQGASASASDPDPEPEPQIKPDPEPLQSSTEQATAGAAPTPAGHISIASTPAADSPTTSAAASPAPSASQPAAPGRSGSLSRPSGAARGRGGKPIIAKPKFAGRRSQASRAEAEKAETERKKAELEARAKEAAAKARREGRGRGRGDGRLHRGRGRGGYMGESERQSTVSSGPFSGGMINHGDTERRRAPRGGGGGGWNGASGSGGGGGGGGGRSSSGVKMEPGGGEVEMLPPIVKAEDGGYISSDEDEVDTGPGRVNIDELGVIDLTADSEADPTRKFIPVRLKREEHKERTLGVSANADGATAKTGEKPADSEGGPSEKRKGKQKAKAKDVEITGQSEKFHGAYSSSSEEEPVIKAEPTDEDAVPEPHIQEPPSSPESRRKTKEKIKASALEGMTTAPERPAYQTQEEIDEWERQQEDLRILYSELSLPPTTDADGDANMTSAEQAADKKQDKVYLFQFPPVLPALIPVPVKPDPEAAPQTGDSMDVDENPSTQNSTAQPQQQEGKDQQPFPPGAVGQLRIHRSGRATLDWGGTRLSVGMGTEASFLQDVLVADLPEGKGGEGGDEAEGGVAMAMGQVKGKFVVVPDWEGILG</sequence>
<evidence type="ECO:0000256" key="4">
    <source>
        <dbReference type="ARBA" id="ARBA00023242"/>
    </source>
</evidence>
<dbReference type="Proteomes" id="UP000308549">
    <property type="component" value="Unassembled WGS sequence"/>
</dbReference>
<dbReference type="EMBL" id="NAJL01000054">
    <property type="protein sequence ID" value="TKA23539.1"/>
    <property type="molecule type" value="Genomic_DNA"/>
</dbReference>
<dbReference type="GO" id="GO:0003677">
    <property type="term" value="F:DNA binding"/>
    <property type="evidence" value="ECO:0007669"/>
    <property type="project" value="InterPro"/>
</dbReference>
<name>A0A4V5N3G5_9PEZI</name>
<dbReference type="AlphaFoldDB" id="A0A4V5N3G5"/>
<keyword evidence="7" id="KW-1185">Reference proteome</keyword>
<accession>A0A4V5N3G5</accession>
<feature type="region of interest" description="Disordered" evidence="5">
    <location>
        <begin position="477"/>
        <end position="526"/>
    </location>
</feature>